<evidence type="ECO:0000259" key="11">
    <source>
        <dbReference type="Pfam" id="PF03033"/>
    </source>
</evidence>
<dbReference type="GO" id="GO:0071555">
    <property type="term" value="P:cell wall organization"/>
    <property type="evidence" value="ECO:0007669"/>
    <property type="project" value="UniProtKB-KW"/>
</dbReference>
<protein>
    <submittedName>
        <fullName evidence="13">Undecaprenyldiphospho-muramoylpentapeptide beta-N-acetylglucosaminyltransferase</fullName>
    </submittedName>
</protein>
<organism evidence="13 14">
    <name type="scientific">Candidatus Palibaumannia cicadellinicola</name>
    <dbReference type="NCBI Taxonomy" id="186490"/>
    <lineage>
        <taxon>Bacteria</taxon>
        <taxon>Pseudomonadati</taxon>
        <taxon>Pseudomonadota</taxon>
        <taxon>Gammaproteobacteria</taxon>
        <taxon>Candidatus Palibaumannia</taxon>
    </lineage>
</organism>
<keyword evidence="9" id="KW-0961">Cell wall biogenesis/degradation</keyword>
<evidence type="ECO:0000256" key="6">
    <source>
        <dbReference type="ARBA" id="ARBA00022984"/>
    </source>
</evidence>
<feature type="non-terminal residue" evidence="13">
    <location>
        <position position="338"/>
    </location>
</feature>
<dbReference type="PANTHER" id="PTHR21015:SF22">
    <property type="entry name" value="GLYCOSYLTRANSFERASE"/>
    <property type="match status" value="1"/>
</dbReference>
<evidence type="ECO:0000256" key="7">
    <source>
        <dbReference type="ARBA" id="ARBA00023136"/>
    </source>
</evidence>
<gene>
    <name evidence="13" type="primary">murG</name>
    <name evidence="13" type="ORF">CEX73_01715</name>
</gene>
<dbReference type="InterPro" id="IPR007235">
    <property type="entry name" value="Glyco_trans_28_C"/>
</dbReference>
<dbReference type="SUPFAM" id="SSF53756">
    <property type="entry name" value="UDP-Glycosyltransferase/glycogen phosphorylase"/>
    <property type="match status" value="1"/>
</dbReference>
<dbReference type="GO" id="GO:0050511">
    <property type="term" value="F:undecaprenyldiphospho-muramoylpentapeptide beta-N-acetylglucosaminyltransferase activity"/>
    <property type="evidence" value="ECO:0007669"/>
    <property type="project" value="InterPro"/>
</dbReference>
<dbReference type="InterPro" id="IPR006009">
    <property type="entry name" value="GlcNAc_MurG"/>
</dbReference>
<keyword evidence="6" id="KW-0573">Peptidoglycan synthesis</keyword>
<feature type="domain" description="Glycosyl transferase family 28 C-terminal" evidence="12">
    <location>
        <begin position="182"/>
        <end position="324"/>
    </location>
</feature>
<keyword evidence="10" id="KW-1133">Transmembrane helix</keyword>
<evidence type="ECO:0000256" key="5">
    <source>
        <dbReference type="ARBA" id="ARBA00022960"/>
    </source>
</evidence>
<dbReference type="GO" id="GO:0009252">
    <property type="term" value="P:peptidoglycan biosynthetic process"/>
    <property type="evidence" value="ECO:0007669"/>
    <property type="project" value="UniProtKB-KW"/>
</dbReference>
<feature type="domain" description="Glycosyltransferase family 28 N-terminal" evidence="11">
    <location>
        <begin position="6"/>
        <end position="142"/>
    </location>
</feature>
<keyword evidence="2" id="KW-0132">Cell division</keyword>
<accession>A0A2N4XX26</accession>
<keyword evidence="10" id="KW-0812">Transmembrane</keyword>
<dbReference type="Pfam" id="PF03033">
    <property type="entry name" value="Glyco_transf_28"/>
    <property type="match status" value="1"/>
</dbReference>
<dbReference type="AlphaFoldDB" id="A0A2N4XX26"/>
<dbReference type="GO" id="GO:0051301">
    <property type="term" value="P:cell division"/>
    <property type="evidence" value="ECO:0007669"/>
    <property type="project" value="UniProtKB-KW"/>
</dbReference>
<keyword evidence="7 10" id="KW-0472">Membrane</keyword>
<evidence type="ECO:0000256" key="9">
    <source>
        <dbReference type="ARBA" id="ARBA00023316"/>
    </source>
</evidence>
<dbReference type="NCBIfam" id="TIGR01133">
    <property type="entry name" value="murG"/>
    <property type="match status" value="1"/>
</dbReference>
<dbReference type="EMBL" id="NJPO01000082">
    <property type="protein sequence ID" value="PLK58739.1"/>
    <property type="molecule type" value="Genomic_DNA"/>
</dbReference>
<keyword evidence="3 13" id="KW-0328">Glycosyltransferase</keyword>
<evidence type="ECO:0000313" key="14">
    <source>
        <dbReference type="Proteomes" id="UP000234253"/>
    </source>
</evidence>
<dbReference type="RefSeq" id="WP_101626875.1">
    <property type="nucleotide sequence ID" value="NZ_NJPO01000082.1"/>
</dbReference>
<keyword evidence="8" id="KW-0131">Cell cycle</keyword>
<dbReference type="Proteomes" id="UP000234253">
    <property type="component" value="Unassembled WGS sequence"/>
</dbReference>
<evidence type="ECO:0000256" key="1">
    <source>
        <dbReference type="ARBA" id="ARBA00022475"/>
    </source>
</evidence>
<dbReference type="CDD" id="cd03785">
    <property type="entry name" value="GT28_MurG"/>
    <property type="match status" value="1"/>
</dbReference>
<dbReference type="GO" id="GO:0005975">
    <property type="term" value="P:carbohydrate metabolic process"/>
    <property type="evidence" value="ECO:0007669"/>
    <property type="project" value="InterPro"/>
</dbReference>
<dbReference type="OrthoDB" id="9808936at2"/>
<dbReference type="Pfam" id="PF04101">
    <property type="entry name" value="Glyco_tran_28_C"/>
    <property type="match status" value="1"/>
</dbReference>
<evidence type="ECO:0000256" key="8">
    <source>
        <dbReference type="ARBA" id="ARBA00023306"/>
    </source>
</evidence>
<dbReference type="Gene3D" id="3.40.50.2000">
    <property type="entry name" value="Glycogen Phosphorylase B"/>
    <property type="match status" value="2"/>
</dbReference>
<evidence type="ECO:0000256" key="3">
    <source>
        <dbReference type="ARBA" id="ARBA00022676"/>
    </source>
</evidence>
<keyword evidence="5" id="KW-0133">Cell shape</keyword>
<sequence length="338" mass="37449">MTKRLIIMAGGTGGHVFPGLAVAHYLIAQGWQVRWLGTVNGIDADLVSKHGIERYVLCLYGLRGKNLFMQIIVIIYLFRAVLQAQRIMRVWRPDVVLGMGGYISGPGGLAAWICGIPVVVHEQNRVAGLTNRWLAKIADKVLQAFPGAFPHANIVGNPIRQELITLLEPSLRLRDRTGPIRILVMGGSQGARILNQILPAVAAQLSNMFTFWHQVGKGALAEVQQAYAAIKKIEHQYKIVEFIDDIATAYAWADLIICRSGALTVSEIAIVGLPALFIPFRHKDRQQYWNARLLEQVGAAKIIEETNLTKEKLIELIISLDRTTLLTMAQRARAIAII</sequence>
<comment type="caution">
    <text evidence="13">The sequence shown here is derived from an EMBL/GenBank/DDBJ whole genome shotgun (WGS) entry which is preliminary data.</text>
</comment>
<evidence type="ECO:0000313" key="13">
    <source>
        <dbReference type="EMBL" id="PLK58739.1"/>
    </source>
</evidence>
<keyword evidence="1" id="KW-1003">Cell membrane</keyword>
<evidence type="ECO:0000256" key="10">
    <source>
        <dbReference type="SAM" id="Phobius"/>
    </source>
</evidence>
<dbReference type="HAMAP" id="MF_00033">
    <property type="entry name" value="MurG"/>
    <property type="match status" value="1"/>
</dbReference>
<name>A0A2N4XX26_9GAMM</name>
<evidence type="ECO:0000256" key="4">
    <source>
        <dbReference type="ARBA" id="ARBA00022679"/>
    </source>
</evidence>
<reference evidence="13 14" key="1">
    <citation type="submission" date="2017-06" db="EMBL/GenBank/DDBJ databases">
        <title>Metabolic interaction between xylem feeders and their symbionts.</title>
        <authorList>
            <person name="Chouaia B."/>
        </authorList>
    </citation>
    <scope>NUCLEOTIDE SEQUENCE [LARGE SCALE GENOMIC DNA]</scope>
    <source>
        <strain evidence="13 14">Gra</strain>
    </source>
</reference>
<dbReference type="GO" id="GO:0008360">
    <property type="term" value="P:regulation of cell shape"/>
    <property type="evidence" value="ECO:0007669"/>
    <property type="project" value="UniProtKB-KW"/>
</dbReference>
<proteinExistence type="inferred from homology"/>
<dbReference type="PANTHER" id="PTHR21015">
    <property type="entry name" value="UDP-N-ACETYLGLUCOSAMINE--N-ACETYLMURAMYL-(PENTAPEPTIDE) PYROPHOSPHORYL-UNDECAPRENOL N-ACETYLGLUCOSAMINE TRANSFERASE 1"/>
    <property type="match status" value="1"/>
</dbReference>
<evidence type="ECO:0000259" key="12">
    <source>
        <dbReference type="Pfam" id="PF04101"/>
    </source>
</evidence>
<evidence type="ECO:0000256" key="2">
    <source>
        <dbReference type="ARBA" id="ARBA00022618"/>
    </source>
</evidence>
<keyword evidence="4 13" id="KW-0808">Transferase</keyword>
<feature type="transmembrane region" description="Helical" evidence="10">
    <location>
        <begin position="67"/>
        <end position="82"/>
    </location>
</feature>
<dbReference type="InterPro" id="IPR004276">
    <property type="entry name" value="GlycoTrans_28_N"/>
</dbReference>
<feature type="transmembrane region" description="Helical" evidence="10">
    <location>
        <begin position="5"/>
        <end position="27"/>
    </location>
</feature>